<evidence type="ECO:0000256" key="9">
    <source>
        <dbReference type="ARBA" id="ARBA00046136"/>
    </source>
</evidence>
<evidence type="ECO:0000256" key="5">
    <source>
        <dbReference type="ARBA" id="ARBA00023136"/>
    </source>
</evidence>
<keyword evidence="5" id="KW-0472">Membrane</keyword>
<dbReference type="Gene3D" id="3.30.2050.10">
    <property type="entry name" value="photosynthetic oxygen evolving center domain"/>
    <property type="match status" value="1"/>
</dbReference>
<keyword evidence="10" id="KW-0732">Signal</keyword>
<evidence type="ECO:0000256" key="8">
    <source>
        <dbReference type="ARBA" id="ARBA00043037"/>
    </source>
</evidence>
<evidence type="ECO:0000256" key="10">
    <source>
        <dbReference type="SAM" id="SignalP"/>
    </source>
</evidence>
<reference evidence="11 12" key="1">
    <citation type="submission" date="2008-07" db="EMBL/GenBank/DDBJ databases">
        <authorList>
            <person name="Tandeau de Marsac N."/>
            <person name="Ferriera S."/>
            <person name="Johnson J."/>
            <person name="Kravitz S."/>
            <person name="Beeson K."/>
            <person name="Sutton G."/>
            <person name="Rogers Y.-H."/>
            <person name="Friedman R."/>
            <person name="Frazier M."/>
            <person name="Venter J.C."/>
        </authorList>
    </citation>
    <scope>NUCLEOTIDE SEQUENCE [LARGE SCALE GENOMIC DNA]</scope>
    <source>
        <strain evidence="11 12">PCC 7420</strain>
    </source>
</reference>
<dbReference type="HOGENOM" id="CLU_063138_0_0_3"/>
<evidence type="ECO:0000256" key="6">
    <source>
        <dbReference type="ARBA" id="ARBA00023276"/>
    </source>
</evidence>
<evidence type="ECO:0000256" key="3">
    <source>
        <dbReference type="ARBA" id="ARBA00022531"/>
    </source>
</evidence>
<dbReference type="STRING" id="118168.MC7420_6988"/>
<protein>
    <recommendedName>
        <fullName evidence="7">Photosystem II extrinsic protein O</fullName>
    </recommendedName>
    <alternativeName>
        <fullName evidence="8">Photosystem II manganese-stabilizing polypeptide</fullName>
    </alternativeName>
</protein>
<dbReference type="GO" id="GO:0010207">
    <property type="term" value="P:photosystem II assembly"/>
    <property type="evidence" value="ECO:0007669"/>
    <property type="project" value="InterPro"/>
</dbReference>
<evidence type="ECO:0000313" key="12">
    <source>
        <dbReference type="Proteomes" id="UP000003835"/>
    </source>
</evidence>
<dbReference type="Pfam" id="PF01716">
    <property type="entry name" value="MSP"/>
    <property type="match status" value="1"/>
</dbReference>
<dbReference type="GO" id="GO:0009654">
    <property type="term" value="C:photosystem II oxygen evolving complex"/>
    <property type="evidence" value="ECO:0007669"/>
    <property type="project" value="InterPro"/>
</dbReference>
<proteinExistence type="inferred from homology"/>
<evidence type="ECO:0000256" key="1">
    <source>
        <dbReference type="ARBA" id="ARBA00004526"/>
    </source>
</evidence>
<comment type="similarity">
    <text evidence="2">Belongs to the PsbO family.</text>
</comment>
<dbReference type="InterPro" id="IPR002628">
    <property type="entry name" value="PsbO"/>
</dbReference>
<dbReference type="InterPro" id="IPR011250">
    <property type="entry name" value="OMP/PagP_B-barrel"/>
</dbReference>
<dbReference type="PANTHER" id="PTHR34058">
    <property type="entry name" value="OXYGEN-EVOLVING ENHANCER PROTEIN 1-2, CHLOROPLASTIC"/>
    <property type="match status" value="1"/>
</dbReference>
<dbReference type="GO" id="GO:0031676">
    <property type="term" value="C:plasma membrane-derived thylakoid membrane"/>
    <property type="evidence" value="ECO:0007669"/>
    <property type="project" value="UniProtKB-SubCell"/>
</dbReference>
<keyword evidence="3" id="KW-0602">Photosynthesis</keyword>
<name>B4VHR5_9CYAN</name>
<organism evidence="11 12">
    <name type="scientific">Coleofasciculus chthonoplastes PCC 7420</name>
    <dbReference type="NCBI Taxonomy" id="118168"/>
    <lineage>
        <taxon>Bacteria</taxon>
        <taxon>Bacillati</taxon>
        <taxon>Cyanobacteriota</taxon>
        <taxon>Cyanophyceae</taxon>
        <taxon>Coleofasciculales</taxon>
        <taxon>Coleofasciculaceae</taxon>
        <taxon>Coleofasciculus</taxon>
    </lineage>
</organism>
<dbReference type="AlphaFoldDB" id="B4VHR5"/>
<dbReference type="eggNOG" id="ENOG502Z7ZP">
    <property type="taxonomic scope" value="Bacteria"/>
</dbReference>
<evidence type="ECO:0000256" key="7">
    <source>
        <dbReference type="ARBA" id="ARBA00039796"/>
    </source>
</evidence>
<accession>B4VHR5</accession>
<sequence>MIVAFLALCLGVLTACSEATATSPDQLTYDQIRNTGLANLCPQLSETTRGSIPIESDKSYRIVELCLQPTSFFVKEEPTNKRREAEYIPGKLLTRATSSLDQVEGSLNFGENGSLIFTEEDGIDFQAITVQLPGGEQVPFMFTIKSLVATSQPNMTSVNTSTDFEGEFKVPSYRGAVFLDPKGRGVASGYDNAIALPSKADEEEFVRANVKRVETRSGEMSLQVSKVDSFTGEIAGTFESEQTADTDLGAEEEPEEVLIRGIFYGRVEAEDA</sequence>
<dbReference type="Proteomes" id="UP000003835">
    <property type="component" value="Unassembled WGS sequence"/>
</dbReference>
<feature type="signal peptide" evidence="10">
    <location>
        <begin position="1"/>
        <end position="21"/>
    </location>
</feature>
<dbReference type="Gene3D" id="2.40.160.30">
    <property type="entry name" value="Photosystem II, cytochrome c-550 precursor"/>
    <property type="match status" value="1"/>
</dbReference>
<evidence type="ECO:0000256" key="2">
    <source>
        <dbReference type="ARBA" id="ARBA00009838"/>
    </source>
</evidence>
<keyword evidence="12" id="KW-1185">Reference proteome</keyword>
<keyword evidence="6" id="KW-0604">Photosystem II</keyword>
<gene>
    <name evidence="11" type="ORF">MC7420_6988</name>
</gene>
<keyword evidence="4" id="KW-0793">Thylakoid</keyword>
<dbReference type="EMBL" id="DS989841">
    <property type="protein sequence ID" value="EDX78335.1"/>
    <property type="molecule type" value="Genomic_DNA"/>
</dbReference>
<feature type="chain" id="PRO_5002825527" description="Photosystem II extrinsic protein O" evidence="10">
    <location>
        <begin position="22"/>
        <end position="272"/>
    </location>
</feature>
<comment type="subcellular location">
    <subcellularLocation>
        <location evidence="1">Cellular thylakoid membrane</location>
        <topology evidence="1">Peripheral membrane protein</topology>
        <orientation evidence="1">Lumenal side</orientation>
    </subcellularLocation>
</comment>
<dbReference type="SUPFAM" id="SSF56925">
    <property type="entry name" value="OMPA-like"/>
    <property type="match status" value="1"/>
</dbReference>
<dbReference type="GO" id="GO:0042549">
    <property type="term" value="P:photosystem II stabilization"/>
    <property type="evidence" value="ECO:0007669"/>
    <property type="project" value="InterPro"/>
</dbReference>
<evidence type="ECO:0000313" key="11">
    <source>
        <dbReference type="EMBL" id="EDX78335.1"/>
    </source>
</evidence>
<evidence type="ECO:0000256" key="4">
    <source>
        <dbReference type="ARBA" id="ARBA00023078"/>
    </source>
</evidence>
<comment type="function">
    <text evidence="9">One of the extrinsic, lumenal subunits of photosystem II (PSII), which stabilize and protect the oxygen-evolving complex. PSII is a light-driven water plastoquinone oxidoreductase, using light energy to abstract electrons from H(2)O, generating a proton gradient subsequently used for ATP formation. Required for dimerization of PSII and for binding of PsbQ to PSII.</text>
</comment>
<dbReference type="GO" id="GO:0010242">
    <property type="term" value="F:oxygen evolving activity"/>
    <property type="evidence" value="ECO:0007669"/>
    <property type="project" value="InterPro"/>
</dbReference>